<comment type="similarity">
    <text evidence="2">Belongs to the otopetrin family.</text>
</comment>
<keyword evidence="8" id="KW-0406">Ion transport</keyword>
<accession>A0A9N9MFD3</accession>
<dbReference type="Pfam" id="PF03189">
    <property type="entry name" value="Otopetrin"/>
    <property type="match status" value="1"/>
</dbReference>
<keyword evidence="5 12" id="KW-0812">Transmembrane</keyword>
<evidence type="ECO:0000256" key="6">
    <source>
        <dbReference type="ARBA" id="ARBA00022781"/>
    </source>
</evidence>
<feature type="region of interest" description="Disordered" evidence="11">
    <location>
        <begin position="526"/>
        <end position="545"/>
    </location>
</feature>
<keyword evidence="10" id="KW-0407">Ion channel</keyword>
<feature type="transmembrane region" description="Helical" evidence="12">
    <location>
        <begin position="257"/>
        <end position="278"/>
    </location>
</feature>
<gene>
    <name evidence="13" type="ORF">CEUTPL_LOCUS2722</name>
</gene>
<evidence type="ECO:0008006" key="15">
    <source>
        <dbReference type="Google" id="ProtNLM"/>
    </source>
</evidence>
<proteinExistence type="inferred from homology"/>
<name>A0A9N9MFD3_9CUCU</name>
<evidence type="ECO:0000313" key="14">
    <source>
        <dbReference type="Proteomes" id="UP001152799"/>
    </source>
</evidence>
<feature type="transmembrane region" description="Helical" evidence="12">
    <location>
        <begin position="706"/>
        <end position="723"/>
    </location>
</feature>
<evidence type="ECO:0000313" key="13">
    <source>
        <dbReference type="EMBL" id="CAG9762034.1"/>
    </source>
</evidence>
<evidence type="ECO:0000256" key="11">
    <source>
        <dbReference type="SAM" id="MobiDB-lite"/>
    </source>
</evidence>
<reference evidence="13" key="1">
    <citation type="submission" date="2022-01" db="EMBL/GenBank/DDBJ databases">
        <authorList>
            <person name="King R."/>
        </authorList>
    </citation>
    <scope>NUCLEOTIDE SEQUENCE</scope>
</reference>
<feature type="transmembrane region" description="Helical" evidence="12">
    <location>
        <begin position="564"/>
        <end position="585"/>
    </location>
</feature>
<keyword evidence="6" id="KW-0375">Hydrogen ion transport</keyword>
<evidence type="ECO:0000256" key="3">
    <source>
        <dbReference type="ARBA" id="ARBA00022448"/>
    </source>
</evidence>
<dbReference type="InterPro" id="IPR004878">
    <property type="entry name" value="Otopetrin"/>
</dbReference>
<feature type="transmembrane region" description="Helical" evidence="12">
    <location>
        <begin position="410"/>
        <end position="432"/>
    </location>
</feature>
<dbReference type="GO" id="GO:0005886">
    <property type="term" value="C:plasma membrane"/>
    <property type="evidence" value="ECO:0007669"/>
    <property type="project" value="UniProtKB-SubCell"/>
</dbReference>
<keyword evidence="14" id="KW-1185">Reference proteome</keyword>
<evidence type="ECO:0000256" key="10">
    <source>
        <dbReference type="ARBA" id="ARBA00023303"/>
    </source>
</evidence>
<dbReference type="PANTHER" id="PTHR21522:SF58">
    <property type="entry name" value="AGAP000074-PA"/>
    <property type="match status" value="1"/>
</dbReference>
<evidence type="ECO:0000256" key="5">
    <source>
        <dbReference type="ARBA" id="ARBA00022692"/>
    </source>
</evidence>
<dbReference type="Proteomes" id="UP001152799">
    <property type="component" value="Chromosome 11"/>
</dbReference>
<dbReference type="GO" id="GO:0015252">
    <property type="term" value="F:proton channel activity"/>
    <property type="evidence" value="ECO:0007669"/>
    <property type="project" value="InterPro"/>
</dbReference>
<feature type="transmembrane region" description="Helical" evidence="12">
    <location>
        <begin position="377"/>
        <end position="398"/>
    </location>
</feature>
<comment type="subcellular location">
    <subcellularLocation>
        <location evidence="1">Cell membrane</location>
        <topology evidence="1">Multi-pass membrane protein</topology>
    </subcellularLocation>
</comment>
<dbReference type="AlphaFoldDB" id="A0A9N9MFD3"/>
<feature type="transmembrane region" description="Helical" evidence="12">
    <location>
        <begin position="605"/>
        <end position="623"/>
    </location>
</feature>
<feature type="transmembrane region" description="Helical" evidence="12">
    <location>
        <begin position="635"/>
        <end position="653"/>
    </location>
</feature>
<feature type="transmembrane region" description="Helical" evidence="12">
    <location>
        <begin position="496"/>
        <end position="519"/>
    </location>
</feature>
<evidence type="ECO:0000256" key="4">
    <source>
        <dbReference type="ARBA" id="ARBA00022475"/>
    </source>
</evidence>
<feature type="transmembrane region" description="Helical" evidence="12">
    <location>
        <begin position="336"/>
        <end position="357"/>
    </location>
</feature>
<dbReference type="OrthoDB" id="6429739at2759"/>
<feature type="transmembrane region" description="Helical" evidence="12">
    <location>
        <begin position="659"/>
        <end position="685"/>
    </location>
</feature>
<dbReference type="PANTHER" id="PTHR21522">
    <property type="entry name" value="PROTON CHANNEL OTOP"/>
    <property type="match status" value="1"/>
</dbReference>
<evidence type="ECO:0000256" key="8">
    <source>
        <dbReference type="ARBA" id="ARBA00023065"/>
    </source>
</evidence>
<dbReference type="EMBL" id="OU892287">
    <property type="protein sequence ID" value="CAG9762034.1"/>
    <property type="molecule type" value="Genomic_DNA"/>
</dbReference>
<organism evidence="13 14">
    <name type="scientific">Ceutorhynchus assimilis</name>
    <name type="common">cabbage seed weevil</name>
    <dbReference type="NCBI Taxonomy" id="467358"/>
    <lineage>
        <taxon>Eukaryota</taxon>
        <taxon>Metazoa</taxon>
        <taxon>Ecdysozoa</taxon>
        <taxon>Arthropoda</taxon>
        <taxon>Hexapoda</taxon>
        <taxon>Insecta</taxon>
        <taxon>Pterygota</taxon>
        <taxon>Neoptera</taxon>
        <taxon>Endopterygota</taxon>
        <taxon>Coleoptera</taxon>
        <taxon>Polyphaga</taxon>
        <taxon>Cucujiformia</taxon>
        <taxon>Curculionidae</taxon>
        <taxon>Ceutorhynchinae</taxon>
        <taxon>Ceutorhynchus</taxon>
    </lineage>
</organism>
<protein>
    <recommendedName>
        <fullName evidence="15">Proton channel OtopLc-like</fullName>
    </recommendedName>
</protein>
<evidence type="ECO:0000256" key="7">
    <source>
        <dbReference type="ARBA" id="ARBA00022989"/>
    </source>
</evidence>
<keyword evidence="9 12" id="KW-0472">Membrane</keyword>
<keyword evidence="4" id="KW-1003">Cell membrane</keyword>
<sequence length="778" mass="88879">MHGDGKSFFAIGTHALPVYTQQNSVEDEVFEAIHGANKNDQSPKLQPQTIPETIAGDNVSIANSEVVFRKPVLAKQFSRDNIRLSGSSNIRHAHSTSDLIRIRNPHGRSRQKDPRSMILPIVQGSRPRSLYNSTNSYDDQIHYNSLNHSNSTLTAQEQFAPYFSLESGVVYPNGPYQIRDFTESRRPMTPLTSSSSHHKLPTTPEAKKKMFTDILFLSGSTIYAILIVTLGVSFYVIDSFELDEKDFVDYLAEGFSLILLGLALSYLLYLNVDIALYNGKKKRFEKLMEDIQPEHMEFKETDEGVIYDETLQEALALRNQLDHKYCFNQDRHSSNFYLKIGAAGFCFGHLIHSFLILTYRGVILSSDLEKHSECNSVLTFIIEILYPIYSITLLFFIFKYSNVIINKNKALHRFGFMHCLASSLCFWLWTIFRETAEYIQNSKYYKGESGNKTTIGSDSTETYIDYSKVSVITPRRFTAICEHDEMNVIYQNYSPYLYPFSVEYSILVAGIIYIVWINIGLCTPEDKSHHHGEDTRECRNDRRASEPESNVTIHADCHASNKGLFSGFIVLVFAFVSVILFFVTYYNNSTELAEIGLTINQSTKAAIMFCMILAVVFAYFQMIKLDVNEMAHNSLDNFLCLICLPAFFVYGLFSLLPGVIFGNVLAVVVVLFELIQVLIQTPFIIDGMARSSNSKVLRKKKPGREFVTFLVICNVAMWVMQTFEVKSHGLDQYRQEFYSKELWSIVGHMCLPLMMFYRFHSSVCIGDIWKFAYMPSGH</sequence>
<evidence type="ECO:0000256" key="2">
    <source>
        <dbReference type="ARBA" id="ARBA00006513"/>
    </source>
</evidence>
<keyword evidence="7 12" id="KW-1133">Transmembrane helix</keyword>
<evidence type="ECO:0000256" key="9">
    <source>
        <dbReference type="ARBA" id="ARBA00023136"/>
    </source>
</evidence>
<keyword evidence="3" id="KW-0813">Transport</keyword>
<feature type="transmembrane region" description="Helical" evidence="12">
    <location>
        <begin position="214"/>
        <end position="237"/>
    </location>
</feature>
<evidence type="ECO:0000256" key="1">
    <source>
        <dbReference type="ARBA" id="ARBA00004651"/>
    </source>
</evidence>
<evidence type="ECO:0000256" key="12">
    <source>
        <dbReference type="SAM" id="Phobius"/>
    </source>
</evidence>